<dbReference type="PROSITE" id="PS51257">
    <property type="entry name" value="PROKAR_LIPOPROTEIN"/>
    <property type="match status" value="1"/>
</dbReference>
<gene>
    <name evidence="1" type="ORF">AGR2A_Lc180026</name>
</gene>
<keyword evidence="2" id="KW-1185">Reference proteome</keyword>
<comment type="caution">
    <text evidence="1">The sequence shown here is derived from an EMBL/GenBank/DDBJ whole genome shotgun (WGS) entry which is preliminary data.</text>
</comment>
<dbReference type="EMBL" id="FBVY01000030">
    <property type="protein sequence ID" value="CUW96367.1"/>
    <property type="molecule type" value="Genomic_DNA"/>
</dbReference>
<dbReference type="Proteomes" id="UP000191933">
    <property type="component" value="Unassembled WGS sequence"/>
</dbReference>
<sequence>MVKSLKRLKQLRTTNSFALTSSCYERYIEEQYGQNKSGLPDERFMVVTCAPTPCPTSSCHPLSWRLRTSPANRLAPRRVFSSCPSSACGFPCYCATDPLPWCRPPALTG</sequence>
<organism evidence="1 2">
    <name type="scientific">Agrobacterium genomosp. 2 str. CFBP 5494</name>
    <dbReference type="NCBI Taxonomy" id="1183436"/>
    <lineage>
        <taxon>Bacteria</taxon>
        <taxon>Pseudomonadati</taxon>
        <taxon>Pseudomonadota</taxon>
        <taxon>Alphaproteobacteria</taxon>
        <taxon>Hyphomicrobiales</taxon>
        <taxon>Rhizobiaceae</taxon>
        <taxon>Rhizobium/Agrobacterium group</taxon>
        <taxon>Agrobacterium</taxon>
        <taxon>Agrobacterium tumefaciens complex</taxon>
    </lineage>
</organism>
<accession>A0A9W5F1P3</accession>
<evidence type="ECO:0000313" key="1">
    <source>
        <dbReference type="EMBL" id="CUW96367.1"/>
    </source>
</evidence>
<proteinExistence type="predicted"/>
<protein>
    <submittedName>
        <fullName evidence="1">Uncharacterized protein</fullName>
    </submittedName>
</protein>
<evidence type="ECO:0000313" key="2">
    <source>
        <dbReference type="Proteomes" id="UP000191933"/>
    </source>
</evidence>
<name>A0A9W5F1P3_9HYPH</name>
<dbReference type="AlphaFoldDB" id="A0A9W5F1P3"/>
<reference evidence="1 2" key="1">
    <citation type="submission" date="2016-01" db="EMBL/GenBank/DDBJ databases">
        <authorList>
            <person name="Regsiter A."/>
            <person name="william w."/>
        </authorList>
    </citation>
    <scope>NUCLEOTIDE SEQUENCE [LARGE SCALE GENOMIC DNA]</scope>
    <source>
        <strain evidence="1 2">CFBP 5494</strain>
    </source>
</reference>